<dbReference type="InterPro" id="IPR001774">
    <property type="entry name" value="DSL"/>
</dbReference>
<keyword evidence="2 13" id="KW-0217">Developmental protein</keyword>
<dbReference type="CDD" id="cd00087">
    <property type="entry name" value="FReD"/>
    <property type="match status" value="1"/>
</dbReference>
<evidence type="ECO:0000256" key="15">
    <source>
        <dbReference type="SAM" id="SignalP"/>
    </source>
</evidence>
<keyword evidence="6 13" id="KW-0732">Signal</keyword>
<evidence type="ECO:0000259" key="18">
    <source>
        <dbReference type="PROSITE" id="PS51406"/>
    </source>
</evidence>
<dbReference type="CDD" id="cd00054">
    <property type="entry name" value="EGF_CA"/>
    <property type="match status" value="1"/>
</dbReference>
<dbReference type="SMART" id="SM00186">
    <property type="entry name" value="FBG"/>
    <property type="match status" value="1"/>
</dbReference>
<dbReference type="EMBL" id="KP293870">
    <property type="protein sequence ID" value="AKP06502.1"/>
    <property type="molecule type" value="mRNA"/>
</dbReference>
<proteinExistence type="evidence at transcript level"/>
<feature type="signal peptide" evidence="15">
    <location>
        <begin position="1"/>
        <end position="20"/>
    </location>
</feature>
<dbReference type="InterPro" id="IPR036056">
    <property type="entry name" value="Fibrinogen-like_C"/>
</dbReference>
<evidence type="ECO:0000259" key="16">
    <source>
        <dbReference type="PROSITE" id="PS50026"/>
    </source>
</evidence>
<keyword evidence="8 13" id="KW-1133">Transmembrane helix</keyword>
<dbReference type="Pfam" id="PF07657">
    <property type="entry name" value="MNNL"/>
    <property type="match status" value="1"/>
</dbReference>
<protein>
    <recommendedName>
        <fullName evidence="13">Delta-like protein</fullName>
    </recommendedName>
</protein>
<dbReference type="PROSITE" id="PS00514">
    <property type="entry name" value="FIBRINOGEN_C_1"/>
    <property type="match status" value="1"/>
</dbReference>
<dbReference type="PANTHER" id="PTHR47221:SF5">
    <property type="entry name" value="FIBRINOGEN C-TERMINAL DOMAIN-CONTAINING PROTEIN"/>
    <property type="match status" value="1"/>
</dbReference>
<keyword evidence="5 13" id="KW-0812">Transmembrane</keyword>
<dbReference type="NCBIfam" id="NF040941">
    <property type="entry name" value="GGGWT_bact"/>
    <property type="match status" value="1"/>
</dbReference>
<evidence type="ECO:0000256" key="8">
    <source>
        <dbReference type="ARBA" id="ARBA00022989"/>
    </source>
</evidence>
<comment type="function">
    <text evidence="13">Putative Notch ligand involved in the mediation of Notch signaling.</text>
</comment>
<sequence length="570" mass="62608">MRSLSLLLLLGVVNFHTVHGNGEVRIKFIKYENSKGEDAKGNCCDRKFGFCKNNGCDHMFSVCLDAPGKPNDITRCQYGKFQSKPIKDSDINLFGSSIADLSNPLVFNVKTAFPAEFDFKVVVFDHDKGVFSGGNDHVDTLTQRMKTQPEKSYITKHRTTLAFKASMACSAHYYGKDCSKHCPPPSATSHYKCDVTTGQKLCLPGWTGTDCQTKEKKLCDTNPCKNGGSCVEQGGAASCKCTSQFKGAHCELSAATPAPKRGPCDSLKCSNGGLCLEVSDTEAKCVCIGDFTGSKCEIPVKAPSAKPAPSKQSKPGKTDEEVEIDEYFATPAPTAPPMEAGDTDCDTLAKSGFLYRDGVYDIKPKGSSKVIKVYCDMTTEGWTVIQRRKKGILNFSKDWQSYKNGFGEVGASEDFWLGLENIYLITKQNPAKYKLKIKIKTYDGEWLIAEYSKFSIDDESHDYRLHVSGYSGTAGDALNSYSDAGRHLHNGQRFSTPDRDKDNSKGNCARKYRSGWWFNDCLEANLNGPTLEVSPFGKPSCGDSPCMSWNTLAKYKGTPILATVMMIKPN</sequence>
<dbReference type="GO" id="GO:0034116">
    <property type="term" value="P:positive regulation of heterotypic cell-cell adhesion"/>
    <property type="evidence" value="ECO:0007669"/>
    <property type="project" value="TreeGrafter"/>
</dbReference>
<feature type="domain" description="Fibrinogen C-terminal" evidence="18">
    <location>
        <begin position="336"/>
        <end position="570"/>
    </location>
</feature>
<dbReference type="SUPFAM" id="SSF56496">
    <property type="entry name" value="Fibrinogen C-terminal domain-like"/>
    <property type="match status" value="1"/>
</dbReference>
<dbReference type="FunFam" id="2.10.25.10:FF:000012">
    <property type="entry name" value="Delta-like protein"/>
    <property type="match status" value="1"/>
</dbReference>
<dbReference type="Pfam" id="PF00147">
    <property type="entry name" value="Fibrinogen_C"/>
    <property type="match status" value="1"/>
</dbReference>
<evidence type="ECO:0000256" key="10">
    <source>
        <dbReference type="ARBA" id="ARBA00023180"/>
    </source>
</evidence>
<evidence type="ECO:0000256" key="7">
    <source>
        <dbReference type="ARBA" id="ARBA00022737"/>
    </source>
</evidence>
<dbReference type="PROSITE" id="PS00022">
    <property type="entry name" value="EGF_1"/>
    <property type="match status" value="2"/>
</dbReference>
<evidence type="ECO:0000256" key="11">
    <source>
        <dbReference type="PROSITE-ProRule" id="PRU00076"/>
    </source>
</evidence>
<dbReference type="GO" id="GO:0016020">
    <property type="term" value="C:membrane"/>
    <property type="evidence" value="ECO:0007669"/>
    <property type="project" value="UniProtKB-SubCell"/>
</dbReference>
<evidence type="ECO:0000256" key="2">
    <source>
        <dbReference type="ARBA" id="ARBA00022473"/>
    </source>
</evidence>
<dbReference type="InterPro" id="IPR011651">
    <property type="entry name" value="Notch_ligand_N"/>
</dbReference>
<evidence type="ECO:0000256" key="1">
    <source>
        <dbReference type="ARBA" id="ARBA00004613"/>
    </source>
</evidence>
<keyword evidence="4 11" id="KW-0245">EGF-like domain</keyword>
<dbReference type="Gene3D" id="3.90.215.10">
    <property type="entry name" value="Gamma Fibrinogen, chain A, domain 1"/>
    <property type="match status" value="1"/>
</dbReference>
<dbReference type="InterPro" id="IPR014716">
    <property type="entry name" value="Fibrinogen_a/b/g_C_1"/>
</dbReference>
<dbReference type="PROSITE" id="PS50026">
    <property type="entry name" value="EGF_3"/>
    <property type="match status" value="2"/>
</dbReference>
<evidence type="ECO:0000256" key="14">
    <source>
        <dbReference type="SAM" id="MobiDB-lite"/>
    </source>
</evidence>
<evidence type="ECO:0000256" key="5">
    <source>
        <dbReference type="ARBA" id="ARBA00022692"/>
    </source>
</evidence>
<dbReference type="SMART" id="SM00181">
    <property type="entry name" value="EGF"/>
    <property type="match status" value="3"/>
</dbReference>
<accession>A0A1C6ZZW9</accession>
<keyword evidence="3" id="KW-0964">Secreted</keyword>
<feature type="disulfide bond" evidence="11">
    <location>
        <begin position="287"/>
        <end position="296"/>
    </location>
</feature>
<feature type="chain" id="PRO_5008752343" description="Delta-like protein" evidence="15">
    <location>
        <begin position="21"/>
        <end position="570"/>
    </location>
</feature>
<organism evidence="19">
    <name type="scientific">Platynereis dumerilii</name>
    <name type="common">Dumeril's clam worm</name>
    <dbReference type="NCBI Taxonomy" id="6359"/>
    <lineage>
        <taxon>Eukaryota</taxon>
        <taxon>Metazoa</taxon>
        <taxon>Spiralia</taxon>
        <taxon>Lophotrochozoa</taxon>
        <taxon>Annelida</taxon>
        <taxon>Polychaeta</taxon>
        <taxon>Errantia</taxon>
        <taxon>Phyllodocida</taxon>
        <taxon>Nereididae</taxon>
        <taxon>Platynereis</taxon>
    </lineage>
</organism>
<dbReference type="PROSITE" id="PS51051">
    <property type="entry name" value="DSL"/>
    <property type="match status" value="1"/>
</dbReference>
<keyword evidence="13" id="KW-0472">Membrane</keyword>
<dbReference type="GO" id="GO:0005201">
    <property type="term" value="F:extracellular matrix structural constituent"/>
    <property type="evidence" value="ECO:0007669"/>
    <property type="project" value="TreeGrafter"/>
</dbReference>
<evidence type="ECO:0000313" key="19">
    <source>
        <dbReference type="EMBL" id="AKP06502.1"/>
    </source>
</evidence>
<feature type="region of interest" description="Disordered" evidence="14">
    <location>
        <begin position="301"/>
        <end position="320"/>
    </location>
</feature>
<dbReference type="Gene3D" id="2.60.40.3510">
    <property type="match status" value="1"/>
</dbReference>
<comment type="caution">
    <text evidence="11">Lacks conserved residue(s) required for the propagation of feature annotation.</text>
</comment>
<evidence type="ECO:0000259" key="17">
    <source>
        <dbReference type="PROSITE" id="PS51051"/>
    </source>
</evidence>
<dbReference type="SMART" id="SM00051">
    <property type="entry name" value="DSL"/>
    <property type="match status" value="1"/>
</dbReference>
<dbReference type="InterPro" id="IPR002181">
    <property type="entry name" value="Fibrinogen_a/b/g_C_dom"/>
</dbReference>
<dbReference type="Gene3D" id="2.10.25.10">
    <property type="entry name" value="Laminin"/>
    <property type="match status" value="2"/>
</dbReference>
<keyword evidence="7 13" id="KW-0677">Repeat</keyword>
<feature type="compositionally biased region" description="Low complexity" evidence="14">
    <location>
        <begin position="301"/>
        <end position="315"/>
    </location>
</feature>
<evidence type="ECO:0000256" key="6">
    <source>
        <dbReference type="ARBA" id="ARBA00022729"/>
    </source>
</evidence>
<feature type="disulfide bond" evidence="12">
    <location>
        <begin position="202"/>
        <end position="211"/>
    </location>
</feature>
<reference evidence="19" key="1">
    <citation type="submission" date="2014-12" db="EMBL/GenBank/DDBJ databases">
        <title>Notch signalling involved in bristle development, but not general neurogenesis, in the annelid Platynereis.</title>
        <authorList>
            <person name="Gazave E."/>
            <person name="Balavoine G."/>
        </authorList>
    </citation>
    <scope>NUCLEOTIDE SEQUENCE</scope>
</reference>
<feature type="disulfide bond" evidence="11">
    <location>
        <begin position="241"/>
        <end position="250"/>
    </location>
</feature>
<dbReference type="Gene3D" id="4.10.530.10">
    <property type="entry name" value="Gamma-fibrinogen Carboxyl Terminal Fragment, domain 2"/>
    <property type="match status" value="1"/>
</dbReference>
<dbReference type="GO" id="GO:0005577">
    <property type="term" value="C:fibrinogen complex"/>
    <property type="evidence" value="ECO:0007669"/>
    <property type="project" value="TreeGrafter"/>
</dbReference>
<dbReference type="InterPro" id="IPR020837">
    <property type="entry name" value="Fibrinogen_CS"/>
</dbReference>
<feature type="domain" description="DSL" evidence="17">
    <location>
        <begin position="167"/>
        <end position="211"/>
    </location>
</feature>
<feature type="domain" description="EGF-like" evidence="16">
    <location>
        <begin position="215"/>
        <end position="251"/>
    </location>
</feature>
<evidence type="ECO:0000256" key="9">
    <source>
        <dbReference type="ARBA" id="ARBA00023157"/>
    </source>
</evidence>
<evidence type="ECO:0000256" key="3">
    <source>
        <dbReference type="ARBA" id="ARBA00022525"/>
    </source>
</evidence>
<dbReference type="Gene3D" id="2.10.25.140">
    <property type="match status" value="1"/>
</dbReference>
<keyword evidence="10" id="KW-0325">Glycoprotein</keyword>
<dbReference type="Pfam" id="PF01414">
    <property type="entry name" value="DSL"/>
    <property type="match status" value="1"/>
</dbReference>
<dbReference type="SUPFAM" id="SSF57196">
    <property type="entry name" value="EGF/Laminin"/>
    <property type="match status" value="2"/>
</dbReference>
<dbReference type="AlphaFoldDB" id="A0A1C6ZZW9"/>
<dbReference type="InterPro" id="IPR037579">
    <property type="entry name" value="FIB_ANG-like"/>
</dbReference>
<feature type="domain" description="EGF-like" evidence="16">
    <location>
        <begin position="260"/>
        <end position="297"/>
    </location>
</feature>
<name>A0A1C6ZZW9_PLADU</name>
<dbReference type="GO" id="GO:0007219">
    <property type="term" value="P:Notch signaling pathway"/>
    <property type="evidence" value="ECO:0007669"/>
    <property type="project" value="InterPro"/>
</dbReference>
<dbReference type="GO" id="GO:0030674">
    <property type="term" value="F:protein-macromolecule adaptor activity"/>
    <property type="evidence" value="ECO:0007669"/>
    <property type="project" value="TreeGrafter"/>
</dbReference>
<evidence type="ECO:0000256" key="13">
    <source>
        <dbReference type="RuleBase" id="RU280815"/>
    </source>
</evidence>
<feature type="disulfide bond" evidence="12">
    <location>
        <begin position="169"/>
        <end position="178"/>
    </location>
</feature>
<comment type="subcellular location">
    <subcellularLocation>
        <location evidence="13">Membrane</location>
        <topology evidence="13">Single-pass type I membrane protein</topology>
    </subcellularLocation>
    <subcellularLocation>
        <location evidence="1">Secreted</location>
    </subcellularLocation>
</comment>
<dbReference type="InterPro" id="IPR000742">
    <property type="entry name" value="EGF"/>
</dbReference>
<keyword evidence="9 11" id="KW-1015">Disulfide bond</keyword>
<dbReference type="PANTHER" id="PTHR47221">
    <property type="entry name" value="FIBRINOGEN ALPHA CHAIN"/>
    <property type="match status" value="1"/>
</dbReference>
<evidence type="ECO:0000256" key="12">
    <source>
        <dbReference type="PROSITE-ProRule" id="PRU00377"/>
    </source>
</evidence>
<evidence type="ECO:0000256" key="4">
    <source>
        <dbReference type="ARBA" id="ARBA00022536"/>
    </source>
</evidence>
<dbReference type="PROSITE" id="PS51406">
    <property type="entry name" value="FIBRINOGEN_C_2"/>
    <property type="match status" value="1"/>
</dbReference>